<dbReference type="Pfam" id="PF07217">
    <property type="entry name" value="Het-C"/>
    <property type="match status" value="2"/>
</dbReference>
<name>R8BQX7_PHAM7</name>
<dbReference type="PANTHER" id="PTHR14905">
    <property type="entry name" value="NG37"/>
    <property type="match status" value="1"/>
</dbReference>
<dbReference type="PANTHER" id="PTHR14905:SF7">
    <property type="entry name" value="VON WILLEBRAND FACTOR A DOMAIN-CONTAINING PROTEIN 7"/>
    <property type="match status" value="1"/>
</dbReference>
<dbReference type="InterPro" id="IPR010816">
    <property type="entry name" value="Het-C"/>
</dbReference>
<evidence type="ECO:0000313" key="2">
    <source>
        <dbReference type="EMBL" id="EOO01752.1"/>
    </source>
</evidence>
<sequence>MTSSLHTFSGMIAFFIVLAFLCKPTHAFGAGNVPDNLSMNTSVWKHGDIGDVLKLLPISFLTKYGFTDLDILRVYFGNWLRDYSQVIDIMPLGKAKEPALRAIGYAENKQGKYLNDATIDNLDPRLRREVLPKELEIDAKTGMKNYIANETIGINTSASYIRRKIQECVNHGRIARRDGNESRRHEALICLGALLHTLEDFSAHSNYVELVLHCIGEKDIFACVGNKSRITIPSTTQEVAPLVTGTFGSLDVFQSIIGELDDKAAMKSEGELDALDNILAAAPNFSEVAAGIASALQYVVMLIPGGGSLKTDLQTILKTVQSAESDNSGKDAIDIDTNDIWTAIEPIFSFQGKIKRFLIESKEHPQISLITKTLDKVGELIDKLVYSALAILIEPAIQRVREAIKDGKETIEEVDRQNKNYVNIFAPGSTDSDPSHSILAKDHFSNYLNPVAGRVATATTNWATQRIVECWDSDDDAIVAKNTESILKILHHPAFAASSEQTFIQRTMYEIVECWWNERTPSQQSTLRAHLGKEGIHANADGHHHGDNNPVDATRQFAGKKGFAADWTGARPTLVERPTKDIFDDVTKIFNELGETLDKTGKMLEEGAVEAAELISKGLGAAGDAISETVDDVGKGLKRGFDEVASTAEEIAEEAARGGKKIFDEATRAGEQLLDDVEETFNDGVRAVEETVDDVAHAAEEVFSDAESFVEKGVEDIIETGGEIVKDVGNFADEAVSSVGREMEDFGRKTEEVFSDVGRALTSWW</sequence>
<proteinExistence type="predicted"/>
<evidence type="ECO:0000256" key="1">
    <source>
        <dbReference type="SAM" id="SignalP"/>
    </source>
</evidence>
<evidence type="ECO:0000313" key="3">
    <source>
        <dbReference type="Proteomes" id="UP000014074"/>
    </source>
</evidence>
<dbReference type="SUPFAM" id="SSF48371">
    <property type="entry name" value="ARM repeat"/>
    <property type="match status" value="1"/>
</dbReference>
<feature type="chain" id="PRO_5004452233" evidence="1">
    <location>
        <begin position="28"/>
        <end position="765"/>
    </location>
</feature>
<dbReference type="HOGENOM" id="CLU_010063_2_2_1"/>
<dbReference type="KEGG" id="tmn:UCRPA7_2752"/>
<dbReference type="OrthoDB" id="2506204at2759"/>
<dbReference type="Gene3D" id="1.20.120.20">
    <property type="entry name" value="Apolipoprotein"/>
    <property type="match status" value="1"/>
</dbReference>
<keyword evidence="3" id="KW-1185">Reference proteome</keyword>
<accession>R8BQX7</accession>
<dbReference type="InterPro" id="IPR052577">
    <property type="entry name" value="VWA7"/>
</dbReference>
<protein>
    <submittedName>
        <fullName evidence="2">Putative nima-interacting protein</fullName>
    </submittedName>
</protein>
<dbReference type="RefSeq" id="XP_007913512.1">
    <property type="nucleotide sequence ID" value="XM_007915321.1"/>
</dbReference>
<dbReference type="EMBL" id="KB932964">
    <property type="protein sequence ID" value="EOO01752.1"/>
    <property type="molecule type" value="Genomic_DNA"/>
</dbReference>
<dbReference type="Proteomes" id="UP000014074">
    <property type="component" value="Unassembled WGS sequence"/>
</dbReference>
<dbReference type="InterPro" id="IPR016024">
    <property type="entry name" value="ARM-type_fold"/>
</dbReference>
<reference evidence="3" key="1">
    <citation type="journal article" date="2013" name="Genome Announc.">
        <title>Draft genome sequence of the ascomycete Phaeoacremonium aleophilum strain UCR-PA7, a causal agent of the esca disease complex in grapevines.</title>
        <authorList>
            <person name="Blanco-Ulate B."/>
            <person name="Rolshausen P."/>
            <person name="Cantu D."/>
        </authorList>
    </citation>
    <scope>NUCLEOTIDE SEQUENCE [LARGE SCALE GENOMIC DNA]</scope>
    <source>
        <strain evidence="3">UCR-PA7</strain>
    </source>
</reference>
<dbReference type="GeneID" id="19323033"/>
<keyword evidence="1" id="KW-0732">Signal</keyword>
<organism evidence="2 3">
    <name type="scientific">Phaeoacremonium minimum (strain UCR-PA7)</name>
    <name type="common">Esca disease fungus</name>
    <name type="synonym">Togninia minima</name>
    <dbReference type="NCBI Taxonomy" id="1286976"/>
    <lineage>
        <taxon>Eukaryota</taxon>
        <taxon>Fungi</taxon>
        <taxon>Dikarya</taxon>
        <taxon>Ascomycota</taxon>
        <taxon>Pezizomycotina</taxon>
        <taxon>Sordariomycetes</taxon>
        <taxon>Sordariomycetidae</taxon>
        <taxon>Togniniales</taxon>
        <taxon>Togniniaceae</taxon>
        <taxon>Phaeoacremonium</taxon>
    </lineage>
</organism>
<feature type="signal peptide" evidence="1">
    <location>
        <begin position="1"/>
        <end position="27"/>
    </location>
</feature>
<gene>
    <name evidence="2" type="ORF">UCRPA7_2752</name>
</gene>
<dbReference type="AlphaFoldDB" id="R8BQX7"/>
<dbReference type="eggNOG" id="ENOG502RSI0">
    <property type="taxonomic scope" value="Eukaryota"/>
</dbReference>